<evidence type="ECO:0000313" key="8">
    <source>
        <dbReference type="Proteomes" id="UP001164803"/>
    </source>
</evidence>
<dbReference type="Pfam" id="PF02690">
    <property type="entry name" value="Na_Pi_cotrans"/>
    <property type="match status" value="2"/>
</dbReference>
<evidence type="ECO:0000256" key="6">
    <source>
        <dbReference type="SAM" id="Phobius"/>
    </source>
</evidence>
<proteinExistence type="predicted"/>
<evidence type="ECO:0000256" key="1">
    <source>
        <dbReference type="ARBA" id="ARBA00004651"/>
    </source>
</evidence>
<feature type="transmembrane region" description="Helical" evidence="6">
    <location>
        <begin position="210"/>
        <end position="229"/>
    </location>
</feature>
<accession>A0ABY6Z7H1</accession>
<feature type="transmembrane region" description="Helical" evidence="6">
    <location>
        <begin position="171"/>
        <end position="198"/>
    </location>
</feature>
<dbReference type="Proteomes" id="UP001164803">
    <property type="component" value="Chromosome"/>
</dbReference>
<dbReference type="RefSeq" id="WP_268046118.1">
    <property type="nucleotide sequence ID" value="NZ_CP104064.1"/>
</dbReference>
<feature type="transmembrane region" description="Helical" evidence="6">
    <location>
        <begin position="100"/>
        <end position="121"/>
    </location>
</feature>
<keyword evidence="5 6" id="KW-0472">Membrane</keyword>
<dbReference type="InterPro" id="IPR004633">
    <property type="entry name" value="NaPi_cotrn-rel/YqeW-like"/>
</dbReference>
<keyword evidence="3 6" id="KW-0812">Transmembrane</keyword>
<gene>
    <name evidence="7" type="ORF">NZD86_08705</name>
</gene>
<dbReference type="NCBIfam" id="TIGR00704">
    <property type="entry name" value="NaPi_cotrn_rel"/>
    <property type="match status" value="1"/>
</dbReference>
<reference evidence="7" key="1">
    <citation type="submission" date="2022-08" db="EMBL/GenBank/DDBJ databases">
        <title>Alicyclobacillus dauci DSM2870, complete genome.</title>
        <authorList>
            <person name="Wang Q."/>
            <person name="Cai R."/>
            <person name="Wang Z."/>
        </authorList>
    </citation>
    <scope>NUCLEOTIDE SEQUENCE</scope>
    <source>
        <strain evidence="7">DSM 28700</strain>
    </source>
</reference>
<comment type="subcellular location">
    <subcellularLocation>
        <location evidence="1">Cell membrane</location>
        <topology evidence="1">Multi-pass membrane protein</topology>
    </subcellularLocation>
</comment>
<evidence type="ECO:0000256" key="4">
    <source>
        <dbReference type="ARBA" id="ARBA00022989"/>
    </source>
</evidence>
<name>A0ABY6Z7H1_9BACL</name>
<dbReference type="PANTHER" id="PTHR10010:SF46">
    <property type="entry name" value="SODIUM-DEPENDENT PHOSPHATE TRANSPORT PROTEIN 2B"/>
    <property type="match status" value="1"/>
</dbReference>
<dbReference type="InterPro" id="IPR003841">
    <property type="entry name" value="Na/Pi_transpt"/>
</dbReference>
<sequence length="311" mass="32527">MWANAIAVVLSLVAFIGGLKVMRQGLEGLAEGRLAKWLQRLAQTPTRGILTGTVTTAVLQSSAAITAITVGLVAGRNLTFRNGLGIVLGSNVGSTLTPQILTLNLWSVVIPSLAVGILGFLTRKPTLRQPSQALVGFSCIFIALEALKVSLHPLTTSVWFRDALQLAGGHILIAILAGCAASALVQSSTATTIITMALASTHVIPTSGAIAIVLGANVGTCFTSVIAAIGESRQAQQVALAHVILNVFGVLAFVPVMGPFTSSMAHTSPDIAQQIANAHTVFNIVCTVLVWPFTRHFAHLIERLLPDELHA</sequence>
<evidence type="ECO:0000256" key="3">
    <source>
        <dbReference type="ARBA" id="ARBA00022692"/>
    </source>
</evidence>
<protein>
    <submittedName>
        <fullName evidence="7">Na/Pi symporter</fullName>
    </submittedName>
</protein>
<evidence type="ECO:0000256" key="2">
    <source>
        <dbReference type="ARBA" id="ARBA00022475"/>
    </source>
</evidence>
<dbReference type="PANTHER" id="PTHR10010">
    <property type="entry name" value="SOLUTE CARRIER FAMILY 34 SODIUM PHOSPHATE , MEMBER 2-RELATED"/>
    <property type="match status" value="1"/>
</dbReference>
<evidence type="ECO:0000256" key="5">
    <source>
        <dbReference type="ARBA" id="ARBA00023136"/>
    </source>
</evidence>
<evidence type="ECO:0000313" key="7">
    <source>
        <dbReference type="EMBL" id="WAH38542.1"/>
    </source>
</evidence>
<keyword evidence="8" id="KW-1185">Reference proteome</keyword>
<keyword evidence="2" id="KW-1003">Cell membrane</keyword>
<feature type="transmembrane region" description="Helical" evidence="6">
    <location>
        <begin position="235"/>
        <end position="254"/>
    </location>
</feature>
<feature type="transmembrane region" description="Helical" evidence="6">
    <location>
        <begin position="133"/>
        <end position="151"/>
    </location>
</feature>
<dbReference type="NCBIfam" id="NF037997">
    <property type="entry name" value="Na_Pi_symport"/>
    <property type="match status" value="1"/>
</dbReference>
<keyword evidence="4 6" id="KW-1133">Transmembrane helix</keyword>
<organism evidence="7 8">
    <name type="scientific">Alicyclobacillus dauci</name>
    <dbReference type="NCBI Taxonomy" id="1475485"/>
    <lineage>
        <taxon>Bacteria</taxon>
        <taxon>Bacillati</taxon>
        <taxon>Bacillota</taxon>
        <taxon>Bacilli</taxon>
        <taxon>Bacillales</taxon>
        <taxon>Alicyclobacillaceae</taxon>
        <taxon>Alicyclobacillus</taxon>
    </lineage>
</organism>
<dbReference type="EMBL" id="CP104064">
    <property type="protein sequence ID" value="WAH38542.1"/>
    <property type="molecule type" value="Genomic_DNA"/>
</dbReference>